<protein>
    <recommendedName>
        <fullName evidence="5">Tat pathway signal protein</fullName>
    </recommendedName>
</protein>
<feature type="region of interest" description="Disordered" evidence="1">
    <location>
        <begin position="1"/>
        <end position="64"/>
    </location>
</feature>
<evidence type="ECO:0000256" key="2">
    <source>
        <dbReference type="SAM" id="Phobius"/>
    </source>
</evidence>
<organism evidence="3 4">
    <name type="scientific">Prauserella endophytica</name>
    <dbReference type="NCBI Taxonomy" id="1592324"/>
    <lineage>
        <taxon>Bacteria</taxon>
        <taxon>Bacillati</taxon>
        <taxon>Actinomycetota</taxon>
        <taxon>Actinomycetes</taxon>
        <taxon>Pseudonocardiales</taxon>
        <taxon>Pseudonocardiaceae</taxon>
        <taxon>Prauserella</taxon>
        <taxon>Prauserella coralliicola group</taxon>
    </lineage>
</organism>
<evidence type="ECO:0000313" key="3">
    <source>
        <dbReference type="EMBL" id="TKG73449.1"/>
    </source>
</evidence>
<name>A0ABY2SBW4_9PSEU</name>
<proteinExistence type="predicted"/>
<gene>
    <name evidence="3" type="ORF">FCN18_02450</name>
</gene>
<evidence type="ECO:0008006" key="5">
    <source>
        <dbReference type="Google" id="ProtNLM"/>
    </source>
</evidence>
<reference evidence="3 4" key="1">
    <citation type="journal article" date="2015" name="Antonie Van Leeuwenhoek">
        <title>Prauserella endophytica sp. nov., an endophytic actinobacterium isolated from Tamarix taklamakanensis.</title>
        <authorList>
            <person name="Liu J.M."/>
            <person name="Habden X."/>
            <person name="Guo L."/>
            <person name="Tuo L."/>
            <person name="Jiang Z.K."/>
            <person name="Liu S.W."/>
            <person name="Liu X.F."/>
            <person name="Chen L."/>
            <person name="Li R.F."/>
            <person name="Zhang Y.Q."/>
            <person name="Sun C.H."/>
        </authorList>
    </citation>
    <scope>NUCLEOTIDE SEQUENCE [LARGE SCALE GENOMIC DNA]</scope>
    <source>
        <strain evidence="3 4">CGMCC 4.7182</strain>
    </source>
</reference>
<evidence type="ECO:0000256" key="1">
    <source>
        <dbReference type="SAM" id="MobiDB-lite"/>
    </source>
</evidence>
<accession>A0ABY2SBW4</accession>
<evidence type="ECO:0000313" key="4">
    <source>
        <dbReference type="Proteomes" id="UP000309992"/>
    </source>
</evidence>
<feature type="compositionally biased region" description="Basic and acidic residues" evidence="1">
    <location>
        <begin position="42"/>
        <end position="64"/>
    </location>
</feature>
<sequence length="196" mass="20960">MTDDNPSNEEQPPRRGSMRFQDAESTTPREPTLAEQRARRRAIAEEEQRRAEAEQAQAEADRKAETRRKVLIGSGVTVGLVGLVAGWYLVATPEQVTAVCTTEDGTIVENDDYCDEDYVRSHNGYVSGGFMFLPLPGGGFQQYRYNYGGTGTVGSTVSGGSYTKPANADISTKSGKTVQRGGFGISSGGFGKSGGS</sequence>
<dbReference type="EMBL" id="SWMS01000001">
    <property type="protein sequence ID" value="TKG73449.1"/>
    <property type="molecule type" value="Genomic_DNA"/>
</dbReference>
<keyword evidence="4" id="KW-1185">Reference proteome</keyword>
<keyword evidence="2" id="KW-0472">Membrane</keyword>
<keyword evidence="2" id="KW-0812">Transmembrane</keyword>
<dbReference type="RefSeq" id="WP_112266103.1">
    <property type="nucleotide sequence ID" value="NZ_SWMS01000001.1"/>
</dbReference>
<feature type="transmembrane region" description="Helical" evidence="2">
    <location>
        <begin position="70"/>
        <end position="90"/>
    </location>
</feature>
<dbReference type="Proteomes" id="UP000309992">
    <property type="component" value="Unassembled WGS sequence"/>
</dbReference>
<keyword evidence="2" id="KW-1133">Transmembrane helix</keyword>
<comment type="caution">
    <text evidence="3">The sequence shown here is derived from an EMBL/GenBank/DDBJ whole genome shotgun (WGS) entry which is preliminary data.</text>
</comment>